<sequence length="198" mass="21269">MNKFLAGAIIAVLLVAGGVYIGWRAFGGRAEEKVNASVILTALHDQGFLVTQTYVFNEPVTIERSTGSVIKDIFFGQTITARGTMEVNLGVDLSSVGENDVAIEGERVSITIPGAKLFNSRLIGPIEVRNQQGLLKRLLQNDDGYNAALAELSKQAEAAAKSPELLERANKAAREELSRLLKYVVPGKEVAVISGTIE</sequence>
<accession>A0A1F7U5Q8</accession>
<comment type="caution">
    <text evidence="1">The sequence shown here is derived from an EMBL/GenBank/DDBJ whole genome shotgun (WGS) entry which is preliminary data.</text>
</comment>
<name>A0A1F7U5Q8_9BACT</name>
<protein>
    <recommendedName>
        <fullName evidence="3">DUF4230 domain-containing protein</fullName>
    </recommendedName>
</protein>
<evidence type="ECO:0000313" key="2">
    <source>
        <dbReference type="Proteomes" id="UP000176303"/>
    </source>
</evidence>
<gene>
    <name evidence="1" type="ORF">A3D72_03395</name>
</gene>
<evidence type="ECO:0000313" key="1">
    <source>
        <dbReference type="EMBL" id="OGL73579.1"/>
    </source>
</evidence>
<dbReference type="STRING" id="1802391.A3D72_03395"/>
<dbReference type="Proteomes" id="UP000176303">
    <property type="component" value="Unassembled WGS sequence"/>
</dbReference>
<dbReference type="EMBL" id="MGDZ01000027">
    <property type="protein sequence ID" value="OGL73579.1"/>
    <property type="molecule type" value="Genomic_DNA"/>
</dbReference>
<evidence type="ECO:0008006" key="3">
    <source>
        <dbReference type="Google" id="ProtNLM"/>
    </source>
</evidence>
<organism evidence="1 2">
    <name type="scientific">Candidatus Uhrbacteria bacterium RIFCSPHIGHO2_02_FULL_57_19</name>
    <dbReference type="NCBI Taxonomy" id="1802391"/>
    <lineage>
        <taxon>Bacteria</taxon>
        <taxon>Candidatus Uhriibacteriota</taxon>
    </lineage>
</organism>
<dbReference type="Pfam" id="PF14014">
    <property type="entry name" value="DUF4230"/>
    <property type="match status" value="1"/>
</dbReference>
<reference evidence="1 2" key="1">
    <citation type="journal article" date="2016" name="Nat. Commun.">
        <title>Thousands of microbial genomes shed light on interconnected biogeochemical processes in an aquifer system.</title>
        <authorList>
            <person name="Anantharaman K."/>
            <person name="Brown C.T."/>
            <person name="Hug L.A."/>
            <person name="Sharon I."/>
            <person name="Castelle C.J."/>
            <person name="Probst A.J."/>
            <person name="Thomas B.C."/>
            <person name="Singh A."/>
            <person name="Wilkins M.J."/>
            <person name="Karaoz U."/>
            <person name="Brodie E.L."/>
            <person name="Williams K.H."/>
            <person name="Hubbard S.S."/>
            <person name="Banfield J.F."/>
        </authorList>
    </citation>
    <scope>NUCLEOTIDE SEQUENCE [LARGE SCALE GENOMIC DNA]</scope>
</reference>
<proteinExistence type="predicted"/>
<dbReference type="AlphaFoldDB" id="A0A1F7U5Q8"/>
<dbReference type="InterPro" id="IPR025324">
    <property type="entry name" value="DUF4230"/>
</dbReference>